<dbReference type="GO" id="GO:0003723">
    <property type="term" value="F:RNA binding"/>
    <property type="evidence" value="ECO:0007669"/>
    <property type="project" value="UniProtKB-KW"/>
</dbReference>
<dbReference type="SUPFAM" id="SSF88697">
    <property type="entry name" value="PUA domain-like"/>
    <property type="match status" value="1"/>
</dbReference>
<dbReference type="GO" id="GO:0032259">
    <property type="term" value="P:methylation"/>
    <property type="evidence" value="ECO:0007669"/>
    <property type="project" value="UniProtKB-KW"/>
</dbReference>
<keyword evidence="11" id="KW-1185">Reference proteome</keyword>
<dbReference type="PROSITE" id="PS50890">
    <property type="entry name" value="PUA"/>
    <property type="match status" value="1"/>
</dbReference>
<dbReference type="Gene3D" id="3.30.750.80">
    <property type="entry name" value="RNA methyltransferase domain (HRMD) like"/>
    <property type="match status" value="1"/>
</dbReference>
<dbReference type="Pfam" id="PF17785">
    <property type="entry name" value="PUA_3"/>
    <property type="match status" value="1"/>
</dbReference>
<dbReference type="OrthoDB" id="9805492at2"/>
<dbReference type="InterPro" id="IPR036974">
    <property type="entry name" value="PUA_sf"/>
</dbReference>
<keyword evidence="3" id="KW-0698">rRNA processing</keyword>
<evidence type="ECO:0000256" key="6">
    <source>
        <dbReference type="ARBA" id="ARBA00022691"/>
    </source>
</evidence>
<evidence type="ECO:0000256" key="5">
    <source>
        <dbReference type="ARBA" id="ARBA00022679"/>
    </source>
</evidence>
<keyword evidence="2" id="KW-0963">Cytoplasm</keyword>
<feature type="domain" description="PUA" evidence="9">
    <location>
        <begin position="8"/>
        <end position="93"/>
    </location>
</feature>
<evidence type="ECO:0000256" key="1">
    <source>
        <dbReference type="ARBA" id="ARBA00004496"/>
    </source>
</evidence>
<name>A0A5S9IV44_UABAM</name>
<dbReference type="CDD" id="cd02440">
    <property type="entry name" value="AdoMet_MTases"/>
    <property type="match status" value="1"/>
</dbReference>
<keyword evidence="4 10" id="KW-0489">Methyltransferase</keyword>
<dbReference type="GO" id="GO:0006364">
    <property type="term" value="P:rRNA processing"/>
    <property type="evidence" value="ECO:0007669"/>
    <property type="project" value="UniProtKB-KW"/>
</dbReference>
<dbReference type="KEGG" id="uam:UABAM_06296"/>
<organism evidence="10 11">
    <name type="scientific">Uabimicrobium amorphum</name>
    <dbReference type="NCBI Taxonomy" id="2596890"/>
    <lineage>
        <taxon>Bacteria</taxon>
        <taxon>Pseudomonadati</taxon>
        <taxon>Planctomycetota</taxon>
        <taxon>Candidatus Uabimicrobiia</taxon>
        <taxon>Candidatus Uabimicrobiales</taxon>
        <taxon>Candidatus Uabimicrobiaceae</taxon>
        <taxon>Candidatus Uabimicrobium</taxon>
    </lineage>
</organism>
<keyword evidence="7" id="KW-0694">RNA-binding</keyword>
<sequence>MSFSFKHKNVFLKKGKAKPFWYRHPWVFSGAVKNVKGKPENGDIVEVFDHDRRFIAKGFYNDKSQIMVRLLTWDLHEKLDYKFFERQISQAIHLRDNILALSSKTNAYRLIHSEADGLPGLTVDRYDNVLCVQLTSFGMDRRRDMIFDILQKVTKVPTIVERYSSGIRKQEGLPEIDYSVTGNKPAETMTIHEYGLNFRVSLSRGQKTGFYIDQRENRLLASKFSYNKRVLDACCYSGAFGIYMSKKGKAKEVVFLDTSKFALEIAQENASLNNCSNCTFLHKDVFNDLEKMHKEGEKFDTIVLDPPKVITSKSSLHNGLMALKSINATAMKMLTNHGILVTCDCSGMISVPKFMQTINAAAMEAECEAKIIDSRSAGQDHPQNPACPENSYLKTLFVSITKKPST</sequence>
<evidence type="ECO:0000256" key="2">
    <source>
        <dbReference type="ARBA" id="ARBA00022490"/>
    </source>
</evidence>
<evidence type="ECO:0000313" key="10">
    <source>
        <dbReference type="EMBL" id="BBM87881.1"/>
    </source>
</evidence>
<dbReference type="GO" id="GO:0008168">
    <property type="term" value="F:methyltransferase activity"/>
    <property type="evidence" value="ECO:0007669"/>
    <property type="project" value="UniProtKB-KW"/>
</dbReference>
<gene>
    <name evidence="10" type="ORF">UABAM_06296</name>
</gene>
<dbReference type="GO" id="GO:0005737">
    <property type="term" value="C:cytoplasm"/>
    <property type="evidence" value="ECO:0007669"/>
    <property type="project" value="UniProtKB-SubCell"/>
</dbReference>
<dbReference type="CDD" id="cd11572">
    <property type="entry name" value="RlmI_M_like"/>
    <property type="match status" value="1"/>
</dbReference>
<keyword evidence="6" id="KW-0949">S-adenosyl-L-methionine</keyword>
<dbReference type="InterPro" id="IPR015947">
    <property type="entry name" value="PUA-like_sf"/>
</dbReference>
<evidence type="ECO:0000256" key="3">
    <source>
        <dbReference type="ARBA" id="ARBA00022552"/>
    </source>
</evidence>
<evidence type="ECO:0000256" key="8">
    <source>
        <dbReference type="ARBA" id="ARBA00038091"/>
    </source>
</evidence>
<reference evidence="10 11" key="1">
    <citation type="submission" date="2019-08" db="EMBL/GenBank/DDBJ databases">
        <title>Complete genome sequence of Candidatus Uab amorphum.</title>
        <authorList>
            <person name="Shiratori T."/>
            <person name="Suzuki S."/>
            <person name="Kakizawa Y."/>
            <person name="Ishida K."/>
        </authorList>
    </citation>
    <scope>NUCLEOTIDE SEQUENCE [LARGE SCALE GENOMIC DNA]</scope>
    <source>
        <strain evidence="10 11">SRT547</strain>
    </source>
</reference>
<dbReference type="Pfam" id="PF10672">
    <property type="entry name" value="Methyltrans_SAM"/>
    <property type="match status" value="1"/>
</dbReference>
<dbReference type="Gene3D" id="2.30.130.10">
    <property type="entry name" value="PUA domain"/>
    <property type="match status" value="1"/>
</dbReference>
<evidence type="ECO:0000256" key="4">
    <source>
        <dbReference type="ARBA" id="ARBA00022603"/>
    </source>
</evidence>
<dbReference type="AlphaFoldDB" id="A0A5S9IV44"/>
<comment type="similarity">
    <text evidence="8">Belongs to the methyltransferase superfamily. RlmI family.</text>
</comment>
<proteinExistence type="inferred from homology"/>
<dbReference type="SUPFAM" id="SSF53335">
    <property type="entry name" value="S-adenosyl-L-methionine-dependent methyltransferases"/>
    <property type="match status" value="1"/>
</dbReference>
<dbReference type="Proteomes" id="UP000326354">
    <property type="component" value="Chromosome"/>
</dbReference>
<protein>
    <submittedName>
        <fullName evidence="10">Ribosomal RNA large subunit methyltransferase I</fullName>
    </submittedName>
</protein>
<dbReference type="RefSeq" id="WP_151971874.1">
    <property type="nucleotide sequence ID" value="NZ_AP019860.1"/>
</dbReference>
<dbReference type="EMBL" id="AP019860">
    <property type="protein sequence ID" value="BBM87881.1"/>
    <property type="molecule type" value="Genomic_DNA"/>
</dbReference>
<keyword evidence="5 10" id="KW-0808">Transferase</keyword>
<evidence type="ECO:0000259" key="9">
    <source>
        <dbReference type="SMART" id="SM00359"/>
    </source>
</evidence>
<dbReference type="InterPro" id="IPR041532">
    <property type="entry name" value="RlmI-like_PUA"/>
</dbReference>
<dbReference type="CDD" id="cd21153">
    <property type="entry name" value="PUA_RlmI"/>
    <property type="match status" value="1"/>
</dbReference>
<accession>A0A5S9IV44</accession>
<dbReference type="SMART" id="SM00359">
    <property type="entry name" value="PUA"/>
    <property type="match status" value="1"/>
</dbReference>
<dbReference type="InterPro" id="IPR029063">
    <property type="entry name" value="SAM-dependent_MTases_sf"/>
</dbReference>
<evidence type="ECO:0000256" key="7">
    <source>
        <dbReference type="ARBA" id="ARBA00022884"/>
    </source>
</evidence>
<evidence type="ECO:0000313" key="11">
    <source>
        <dbReference type="Proteomes" id="UP000326354"/>
    </source>
</evidence>
<dbReference type="PANTHER" id="PTHR42873">
    <property type="entry name" value="RIBOSOMAL RNA LARGE SUBUNIT METHYLTRANSFERASE"/>
    <property type="match status" value="1"/>
</dbReference>
<dbReference type="InterPro" id="IPR002478">
    <property type="entry name" value="PUA"/>
</dbReference>
<comment type="subcellular location">
    <subcellularLocation>
        <location evidence="1">Cytoplasm</location>
    </subcellularLocation>
</comment>
<dbReference type="InterPro" id="IPR019614">
    <property type="entry name" value="SAM-dep_methyl-trfase"/>
</dbReference>
<dbReference type="Gene3D" id="3.40.50.150">
    <property type="entry name" value="Vaccinia Virus protein VP39"/>
    <property type="match status" value="1"/>
</dbReference>
<dbReference type="PANTHER" id="PTHR42873:SF1">
    <property type="entry name" value="S-ADENOSYLMETHIONINE-DEPENDENT METHYLTRANSFERASE DOMAIN-CONTAINING PROTEIN"/>
    <property type="match status" value="1"/>
</dbReference>